<accession>A0A2S8F496</accession>
<dbReference type="InterPro" id="IPR025659">
    <property type="entry name" value="Tubby-like_C"/>
</dbReference>
<dbReference type="OrthoDB" id="652307at2"/>
<evidence type="ECO:0000313" key="2">
    <source>
        <dbReference type="EMBL" id="PQO26960.1"/>
    </source>
</evidence>
<dbReference type="EMBL" id="PUIA01000058">
    <property type="protein sequence ID" value="PQO26960.1"/>
    <property type="molecule type" value="Genomic_DNA"/>
</dbReference>
<protein>
    <recommendedName>
        <fullName evidence="4">LURP-one-related family protein</fullName>
    </recommendedName>
</protein>
<dbReference type="AlphaFoldDB" id="A0A2S8F496"/>
<evidence type="ECO:0008006" key="4">
    <source>
        <dbReference type="Google" id="ProtNLM"/>
    </source>
</evidence>
<name>A0A2S8F496_9BACT</name>
<comment type="similarity">
    <text evidence="1">Belongs to the LOR family.</text>
</comment>
<evidence type="ECO:0000256" key="1">
    <source>
        <dbReference type="ARBA" id="ARBA00005437"/>
    </source>
</evidence>
<gene>
    <name evidence="2" type="ORF">C5Y96_19480</name>
</gene>
<dbReference type="InterPro" id="IPR038595">
    <property type="entry name" value="LOR_sf"/>
</dbReference>
<dbReference type="InterPro" id="IPR007612">
    <property type="entry name" value="LOR"/>
</dbReference>
<proteinExistence type="inferred from homology"/>
<evidence type="ECO:0000313" key="3">
    <source>
        <dbReference type="Proteomes" id="UP000240009"/>
    </source>
</evidence>
<dbReference type="Pfam" id="PF04525">
    <property type="entry name" value="LOR"/>
    <property type="match status" value="1"/>
</dbReference>
<reference evidence="2 3" key="1">
    <citation type="submission" date="2018-02" db="EMBL/GenBank/DDBJ databases">
        <title>Comparative genomes isolates from brazilian mangrove.</title>
        <authorList>
            <person name="Araujo J.E."/>
            <person name="Taketani R.G."/>
            <person name="Silva M.C.P."/>
            <person name="Loureco M.V."/>
            <person name="Andreote F.D."/>
        </authorList>
    </citation>
    <scope>NUCLEOTIDE SEQUENCE [LARGE SCALE GENOMIC DNA]</scope>
    <source>
        <strain evidence="2 3">HEX-2 MGV</strain>
    </source>
</reference>
<sequence length="161" mass="19305">MRYVIRERFWSWGDNFYVYDEDQQPVYQIKGKVFSWGDQLAFCDMRGNELAFIKQRLLSFMPCYEIYHGGKLFAEMHKQFTWFNQKFTLDVPGPNDYTIDGSFWLHDYQFQREGRTVAKVCKDFWTWNDTYGIETTSGEDDVTILCACIVIDQILHDDRHD</sequence>
<dbReference type="Gene3D" id="2.40.160.200">
    <property type="entry name" value="LURP1-related"/>
    <property type="match status" value="1"/>
</dbReference>
<dbReference type="RefSeq" id="WP_105356801.1">
    <property type="nucleotide sequence ID" value="NZ_PUIA01000058.1"/>
</dbReference>
<organism evidence="2 3">
    <name type="scientific">Blastopirellula marina</name>
    <dbReference type="NCBI Taxonomy" id="124"/>
    <lineage>
        <taxon>Bacteria</taxon>
        <taxon>Pseudomonadati</taxon>
        <taxon>Planctomycetota</taxon>
        <taxon>Planctomycetia</taxon>
        <taxon>Pirellulales</taxon>
        <taxon>Pirellulaceae</taxon>
        <taxon>Blastopirellula</taxon>
    </lineage>
</organism>
<dbReference type="SUPFAM" id="SSF54518">
    <property type="entry name" value="Tubby C-terminal domain-like"/>
    <property type="match status" value="1"/>
</dbReference>
<comment type="caution">
    <text evidence="2">The sequence shown here is derived from an EMBL/GenBank/DDBJ whole genome shotgun (WGS) entry which is preliminary data.</text>
</comment>
<dbReference type="Proteomes" id="UP000240009">
    <property type="component" value="Unassembled WGS sequence"/>
</dbReference>